<feature type="compositionally biased region" description="Basic and acidic residues" evidence="1">
    <location>
        <begin position="539"/>
        <end position="554"/>
    </location>
</feature>
<dbReference type="InterPro" id="IPR038765">
    <property type="entry name" value="Papain-like_cys_pep_sf"/>
</dbReference>
<reference evidence="3" key="1">
    <citation type="submission" date="2023-07" db="EMBL/GenBank/DDBJ databases">
        <authorList>
            <consortium name="AG Swart"/>
            <person name="Singh M."/>
            <person name="Singh A."/>
            <person name="Seah K."/>
            <person name="Emmerich C."/>
        </authorList>
    </citation>
    <scope>NUCLEOTIDE SEQUENCE</scope>
    <source>
        <strain evidence="3">DP1</strain>
    </source>
</reference>
<feature type="region of interest" description="Disordered" evidence="1">
    <location>
        <begin position="535"/>
        <end position="554"/>
    </location>
</feature>
<dbReference type="PROSITE" id="PS00972">
    <property type="entry name" value="USP_1"/>
    <property type="match status" value="1"/>
</dbReference>
<protein>
    <recommendedName>
        <fullName evidence="2">USP domain-containing protein</fullName>
    </recommendedName>
</protein>
<keyword evidence="4" id="KW-1185">Reference proteome</keyword>
<evidence type="ECO:0000313" key="3">
    <source>
        <dbReference type="EMBL" id="CAI2369559.1"/>
    </source>
</evidence>
<dbReference type="PROSITE" id="PS50235">
    <property type="entry name" value="USP_3"/>
    <property type="match status" value="1"/>
</dbReference>
<comment type="caution">
    <text evidence="3">The sequence shown here is derived from an EMBL/GenBank/DDBJ whole genome shotgun (WGS) entry which is preliminary data.</text>
</comment>
<dbReference type="GO" id="GO:0016579">
    <property type="term" value="P:protein deubiquitination"/>
    <property type="evidence" value="ECO:0007669"/>
    <property type="project" value="InterPro"/>
</dbReference>
<dbReference type="Proteomes" id="UP001295684">
    <property type="component" value="Unassembled WGS sequence"/>
</dbReference>
<dbReference type="InterPro" id="IPR018200">
    <property type="entry name" value="USP_CS"/>
</dbReference>
<sequence length="1026" mass="119223">MDKLFNALLVNPKLSDSAKKEYVIKVVTAKLTHLTSQQERPDFFIKETFKILLLKNLSVYNFEVFADAIIYACYSVLCRSLDDLKEATKFEGISRIQDLVMNLEILLKRDDGESDSDEEIHDEIEEHKKIMYQVVLVKILLSRCCVGLEEESAKETMRIGIINSFQPFMSKILNLEETKENLLKVKMEEKKSMPKEEDVLKTFTFVKVLLDIICEDNRMVPTNFNIDTYIPIWLFYFSLLKMNKSNKASSKHPIKEQNNNLPDHPITLSDQILKNLLSMFKTRFAQILDPQNLKSYQKITKSVLDLLIQLKSLQNSTHYYHFIECCYSINDYVFLETARDLLSEGLCKYTPDHYKFVFTLLAKKFPFTKATYCLQHTVLNFMYQNKMFNTLSENREMVLNSVLNKIGKDDTHLDLAIDVIAFFTIGFKFCSIKILKRMEDYFSKNILCKVEPDEEGKQQTDAMYKFDMYANYIVLLKANMIVNSGYPEIYIPLMEKIEQAFGDYIDREDEENKINSFIKQYTLKLEDLEQEDVEIDDQIDQKDGSKSDNGDVEESKVAKKPYRFKGLVNMGNTCYMNSFIQALFLTESFRKAIINDLSIGQPWIIANTASKKSIEQLCRLFCQLAFSRRPSVKPMGLKSSLPKFFQNYQQHDSSEFAKVVLDKMDEELKALVKEDRLKYEEKDRTSLFRSTASITPFFNFFVYQTVKCEECNSCSTKKHEEIDLSLSLDLKADFGDLDEEVSVQHLLRNYFLTEELKEKSNNQYFCESCDKYVDSAKLMKKVGKDLPPVVMVTLNRFYFDKESKQMKKRLEPIKLSPSITVVKEELINEEEVKEEEVKEEENKAKDVTYDLYAIVIHSGTRANSGHYYTIAHDNINNSESAEWKSFNDNMVSEVDADFIETINEKLKYDTPYILFYKERELGVRTKYFSEHSKSLFDIKMNNKVPPPLEKFIKSDSDNYLREKELITLRLNQGQFKPDIQALLEIQKMLMKKNLGKIDEARTMGPGGFGGYGGNNHDFFGGGGGIC</sequence>
<dbReference type="PROSITE" id="PS00973">
    <property type="entry name" value="USP_2"/>
    <property type="match status" value="1"/>
</dbReference>
<dbReference type="Pfam" id="PF00443">
    <property type="entry name" value="UCH"/>
    <property type="match status" value="1"/>
</dbReference>
<dbReference type="Gene3D" id="3.90.70.10">
    <property type="entry name" value="Cysteine proteinases"/>
    <property type="match status" value="1"/>
</dbReference>
<dbReference type="AlphaFoldDB" id="A0AAD1UQJ8"/>
<evidence type="ECO:0000259" key="2">
    <source>
        <dbReference type="PROSITE" id="PS50235"/>
    </source>
</evidence>
<dbReference type="InterPro" id="IPR050164">
    <property type="entry name" value="Peptidase_C19"/>
</dbReference>
<dbReference type="EMBL" id="CAMPGE010010713">
    <property type="protein sequence ID" value="CAI2369559.1"/>
    <property type="molecule type" value="Genomic_DNA"/>
</dbReference>
<dbReference type="InterPro" id="IPR001394">
    <property type="entry name" value="Peptidase_C19_UCH"/>
</dbReference>
<accession>A0AAD1UQJ8</accession>
<dbReference type="SUPFAM" id="SSF54001">
    <property type="entry name" value="Cysteine proteinases"/>
    <property type="match status" value="1"/>
</dbReference>
<dbReference type="PANTHER" id="PTHR24006">
    <property type="entry name" value="UBIQUITIN CARBOXYL-TERMINAL HYDROLASE"/>
    <property type="match status" value="1"/>
</dbReference>
<evidence type="ECO:0000256" key="1">
    <source>
        <dbReference type="SAM" id="MobiDB-lite"/>
    </source>
</evidence>
<gene>
    <name evidence="3" type="ORF">ECRASSUSDP1_LOCUS10861</name>
</gene>
<name>A0AAD1UQJ8_EUPCR</name>
<organism evidence="3 4">
    <name type="scientific">Euplotes crassus</name>
    <dbReference type="NCBI Taxonomy" id="5936"/>
    <lineage>
        <taxon>Eukaryota</taxon>
        <taxon>Sar</taxon>
        <taxon>Alveolata</taxon>
        <taxon>Ciliophora</taxon>
        <taxon>Intramacronucleata</taxon>
        <taxon>Spirotrichea</taxon>
        <taxon>Hypotrichia</taxon>
        <taxon>Euplotida</taxon>
        <taxon>Euplotidae</taxon>
        <taxon>Moneuplotes</taxon>
    </lineage>
</organism>
<dbReference type="GO" id="GO:0004843">
    <property type="term" value="F:cysteine-type deubiquitinase activity"/>
    <property type="evidence" value="ECO:0007669"/>
    <property type="project" value="InterPro"/>
</dbReference>
<proteinExistence type="predicted"/>
<feature type="domain" description="USP" evidence="2">
    <location>
        <begin position="565"/>
        <end position="919"/>
    </location>
</feature>
<dbReference type="InterPro" id="IPR028889">
    <property type="entry name" value="USP"/>
</dbReference>
<evidence type="ECO:0000313" key="4">
    <source>
        <dbReference type="Proteomes" id="UP001295684"/>
    </source>
</evidence>